<accession>A0ABR2UXU7</accession>
<keyword evidence="2" id="KW-1185">Reference proteome</keyword>
<proteinExistence type="predicted"/>
<dbReference type="EMBL" id="JARVKF010000326">
    <property type="protein sequence ID" value="KAK9419367.1"/>
    <property type="molecule type" value="Genomic_DNA"/>
</dbReference>
<sequence length="45" mass="5132">MHLHLTRAQLVHALQPTFRRDTEDWRSSGSTGMLINARGVLCVQQ</sequence>
<name>A0ABR2UXU7_9PEZI</name>
<dbReference type="Proteomes" id="UP001408356">
    <property type="component" value="Unassembled WGS sequence"/>
</dbReference>
<evidence type="ECO:0000313" key="1">
    <source>
        <dbReference type="EMBL" id="KAK9419367.1"/>
    </source>
</evidence>
<reference evidence="1 2" key="1">
    <citation type="journal article" date="2024" name="J. Plant Pathol.">
        <title>Sequence and assembly of the genome of Seiridium unicorne, isolate CBS 538.82, causal agent of cypress canker disease.</title>
        <authorList>
            <person name="Scali E."/>
            <person name="Rocca G.D."/>
            <person name="Danti R."/>
            <person name="Garbelotto M."/>
            <person name="Barberini S."/>
            <person name="Baroncelli R."/>
            <person name="Emiliani G."/>
        </authorList>
    </citation>
    <scope>NUCLEOTIDE SEQUENCE [LARGE SCALE GENOMIC DNA]</scope>
    <source>
        <strain evidence="1 2">BM-138-508</strain>
    </source>
</reference>
<comment type="caution">
    <text evidence="1">The sequence shown here is derived from an EMBL/GenBank/DDBJ whole genome shotgun (WGS) entry which is preliminary data.</text>
</comment>
<organism evidence="1 2">
    <name type="scientific">Seiridium unicorne</name>
    <dbReference type="NCBI Taxonomy" id="138068"/>
    <lineage>
        <taxon>Eukaryota</taxon>
        <taxon>Fungi</taxon>
        <taxon>Dikarya</taxon>
        <taxon>Ascomycota</taxon>
        <taxon>Pezizomycotina</taxon>
        <taxon>Sordariomycetes</taxon>
        <taxon>Xylariomycetidae</taxon>
        <taxon>Amphisphaeriales</taxon>
        <taxon>Sporocadaceae</taxon>
        <taxon>Seiridium</taxon>
    </lineage>
</organism>
<gene>
    <name evidence="1" type="ORF">SUNI508_14111</name>
</gene>
<evidence type="ECO:0000313" key="2">
    <source>
        <dbReference type="Proteomes" id="UP001408356"/>
    </source>
</evidence>
<protein>
    <submittedName>
        <fullName evidence="1">Uncharacterized protein</fullName>
    </submittedName>
</protein>